<sequence length="105" mass="11877">MGPNDGIHIERKALLKLARAATAIPILWREQKFLTIIIIARFARINTIVSAVIKTAHRRTNIFREFSSLRLMKIHEPPAWVVPGSECPALPIASESREGERIPEE</sequence>
<organism evidence="1 2">
    <name type="scientific">Candidatus Kaiserbacteria bacterium RIFCSPHIGHO2_01_FULL_56_24</name>
    <dbReference type="NCBI Taxonomy" id="1798487"/>
    <lineage>
        <taxon>Bacteria</taxon>
        <taxon>Candidatus Kaiseribacteriota</taxon>
    </lineage>
</organism>
<gene>
    <name evidence="1" type="ORF">A2765_01235</name>
</gene>
<proteinExistence type="predicted"/>
<evidence type="ECO:0000313" key="2">
    <source>
        <dbReference type="Proteomes" id="UP000176377"/>
    </source>
</evidence>
<evidence type="ECO:0000313" key="1">
    <source>
        <dbReference type="EMBL" id="OGG60440.1"/>
    </source>
</evidence>
<comment type="caution">
    <text evidence="1">The sequence shown here is derived from an EMBL/GenBank/DDBJ whole genome shotgun (WGS) entry which is preliminary data.</text>
</comment>
<accession>A0A1F6DGI5</accession>
<protein>
    <submittedName>
        <fullName evidence="1">Uncharacterized protein</fullName>
    </submittedName>
</protein>
<name>A0A1F6DGI5_9BACT</name>
<dbReference type="AlphaFoldDB" id="A0A1F6DGI5"/>
<dbReference type="EMBL" id="MFLA01000009">
    <property type="protein sequence ID" value="OGG60440.1"/>
    <property type="molecule type" value="Genomic_DNA"/>
</dbReference>
<reference evidence="1 2" key="1">
    <citation type="journal article" date="2016" name="Nat. Commun.">
        <title>Thousands of microbial genomes shed light on interconnected biogeochemical processes in an aquifer system.</title>
        <authorList>
            <person name="Anantharaman K."/>
            <person name="Brown C.T."/>
            <person name="Hug L.A."/>
            <person name="Sharon I."/>
            <person name="Castelle C.J."/>
            <person name="Probst A.J."/>
            <person name="Thomas B.C."/>
            <person name="Singh A."/>
            <person name="Wilkins M.J."/>
            <person name="Karaoz U."/>
            <person name="Brodie E.L."/>
            <person name="Williams K.H."/>
            <person name="Hubbard S.S."/>
            <person name="Banfield J.F."/>
        </authorList>
    </citation>
    <scope>NUCLEOTIDE SEQUENCE [LARGE SCALE GENOMIC DNA]</scope>
</reference>
<dbReference type="Proteomes" id="UP000176377">
    <property type="component" value="Unassembled WGS sequence"/>
</dbReference>